<evidence type="ECO:0000256" key="1">
    <source>
        <dbReference type="ARBA" id="ARBA00004123"/>
    </source>
</evidence>
<evidence type="ECO:0000256" key="4">
    <source>
        <dbReference type="ARBA" id="ARBA00022833"/>
    </source>
</evidence>
<proteinExistence type="predicted"/>
<keyword evidence="5" id="KW-0805">Transcription regulation</keyword>
<reference evidence="13" key="1">
    <citation type="submission" date="2024-04" db="EMBL/GenBank/DDBJ databases">
        <title>Salinicola lusitanus LLJ914,a marine bacterium isolated from the Okinawa Trough.</title>
        <authorList>
            <person name="Li J."/>
        </authorList>
    </citation>
    <scope>NUCLEOTIDE SEQUENCE [LARGE SCALE GENOMIC DNA]</scope>
</reference>
<dbReference type="SMART" id="SM00614">
    <property type="entry name" value="ZnF_BED"/>
    <property type="match status" value="1"/>
</dbReference>
<dbReference type="AlphaFoldDB" id="A0AAW0MU98"/>
<keyword evidence="7" id="KW-0804">Transcription</keyword>
<dbReference type="GO" id="GO:0003677">
    <property type="term" value="F:DNA binding"/>
    <property type="evidence" value="ECO:0007669"/>
    <property type="project" value="UniProtKB-KW"/>
</dbReference>
<evidence type="ECO:0000313" key="13">
    <source>
        <dbReference type="Proteomes" id="UP001460270"/>
    </source>
</evidence>
<keyword evidence="6" id="KW-0238">DNA-binding</keyword>
<dbReference type="PANTHER" id="PTHR46481">
    <property type="entry name" value="ZINC FINGER BED DOMAIN-CONTAINING PROTEIN 4"/>
    <property type="match status" value="1"/>
</dbReference>
<gene>
    <name evidence="12" type="ORF">WMY93_028127</name>
</gene>
<evidence type="ECO:0000256" key="3">
    <source>
        <dbReference type="ARBA" id="ARBA00022771"/>
    </source>
</evidence>
<comment type="caution">
    <text evidence="12">The sequence shown here is derived from an EMBL/GenBank/DDBJ whole genome shotgun (WGS) entry which is preliminary data.</text>
</comment>
<dbReference type="InterPro" id="IPR036236">
    <property type="entry name" value="Znf_C2H2_sf"/>
</dbReference>
<evidence type="ECO:0000256" key="9">
    <source>
        <dbReference type="PROSITE-ProRule" id="PRU00027"/>
    </source>
</evidence>
<dbReference type="InterPro" id="IPR003656">
    <property type="entry name" value="Znf_BED"/>
</dbReference>
<accession>A0AAW0MU98</accession>
<evidence type="ECO:0000256" key="10">
    <source>
        <dbReference type="SAM" id="MobiDB-lite"/>
    </source>
</evidence>
<evidence type="ECO:0000256" key="7">
    <source>
        <dbReference type="ARBA" id="ARBA00023163"/>
    </source>
</evidence>
<dbReference type="Proteomes" id="UP001460270">
    <property type="component" value="Unassembled WGS sequence"/>
</dbReference>
<evidence type="ECO:0000256" key="5">
    <source>
        <dbReference type="ARBA" id="ARBA00023015"/>
    </source>
</evidence>
<dbReference type="InterPro" id="IPR052035">
    <property type="entry name" value="ZnF_BED_domain_contain"/>
</dbReference>
<keyword evidence="4" id="KW-0862">Zinc</keyword>
<feature type="domain" description="BED-type" evidence="11">
    <location>
        <begin position="62"/>
        <end position="118"/>
    </location>
</feature>
<keyword evidence="8" id="KW-0539">Nucleus</keyword>
<dbReference type="GO" id="GO:0005634">
    <property type="term" value="C:nucleus"/>
    <property type="evidence" value="ECO:0007669"/>
    <property type="project" value="UniProtKB-SubCell"/>
</dbReference>
<keyword evidence="2" id="KW-0479">Metal-binding</keyword>
<dbReference type="GO" id="GO:0008270">
    <property type="term" value="F:zinc ion binding"/>
    <property type="evidence" value="ECO:0007669"/>
    <property type="project" value="UniProtKB-KW"/>
</dbReference>
<dbReference type="SUPFAM" id="SSF140996">
    <property type="entry name" value="Hermes dimerisation domain"/>
    <property type="match status" value="1"/>
</dbReference>
<name>A0AAW0MU98_9GOBI</name>
<keyword evidence="13" id="KW-1185">Reference proteome</keyword>
<evidence type="ECO:0000256" key="2">
    <source>
        <dbReference type="ARBA" id="ARBA00022723"/>
    </source>
</evidence>
<protein>
    <recommendedName>
        <fullName evidence="11">BED-type domain-containing protein</fullName>
    </recommendedName>
</protein>
<comment type="subcellular location">
    <subcellularLocation>
        <location evidence="1">Nucleus</location>
    </subcellularLocation>
</comment>
<dbReference type="GO" id="GO:0046983">
    <property type="term" value="F:protein dimerization activity"/>
    <property type="evidence" value="ECO:0007669"/>
    <property type="project" value="InterPro"/>
</dbReference>
<dbReference type="InterPro" id="IPR012337">
    <property type="entry name" value="RNaseH-like_sf"/>
</dbReference>
<dbReference type="InterPro" id="IPR008906">
    <property type="entry name" value="HATC_C_dom"/>
</dbReference>
<dbReference type="SUPFAM" id="SSF57667">
    <property type="entry name" value="beta-beta-alpha zinc fingers"/>
    <property type="match status" value="1"/>
</dbReference>
<dbReference type="Pfam" id="PF05699">
    <property type="entry name" value="Dimer_Tnp_hAT"/>
    <property type="match status" value="1"/>
</dbReference>
<dbReference type="PROSITE" id="PS50808">
    <property type="entry name" value="ZF_BED"/>
    <property type="match status" value="1"/>
</dbReference>
<evidence type="ECO:0000256" key="6">
    <source>
        <dbReference type="ARBA" id="ARBA00023125"/>
    </source>
</evidence>
<evidence type="ECO:0000256" key="8">
    <source>
        <dbReference type="ARBA" id="ARBA00023242"/>
    </source>
</evidence>
<dbReference type="GO" id="GO:0009791">
    <property type="term" value="P:post-embryonic development"/>
    <property type="evidence" value="ECO:0007669"/>
    <property type="project" value="UniProtKB-ARBA"/>
</dbReference>
<evidence type="ECO:0000313" key="12">
    <source>
        <dbReference type="EMBL" id="KAK7881953.1"/>
    </source>
</evidence>
<dbReference type="PANTHER" id="PTHR46481:SF10">
    <property type="entry name" value="ZINC FINGER BED DOMAIN-CONTAINING PROTEIN 39"/>
    <property type="match status" value="1"/>
</dbReference>
<dbReference type="EMBL" id="JBBPFD010000021">
    <property type="protein sequence ID" value="KAK7881953.1"/>
    <property type="molecule type" value="Genomic_DNA"/>
</dbReference>
<dbReference type="Pfam" id="PF02892">
    <property type="entry name" value="zf-BED"/>
    <property type="match status" value="1"/>
</dbReference>
<organism evidence="12 13">
    <name type="scientific">Mugilogobius chulae</name>
    <name type="common">yellowstripe goby</name>
    <dbReference type="NCBI Taxonomy" id="88201"/>
    <lineage>
        <taxon>Eukaryota</taxon>
        <taxon>Metazoa</taxon>
        <taxon>Chordata</taxon>
        <taxon>Craniata</taxon>
        <taxon>Vertebrata</taxon>
        <taxon>Euteleostomi</taxon>
        <taxon>Actinopterygii</taxon>
        <taxon>Neopterygii</taxon>
        <taxon>Teleostei</taxon>
        <taxon>Neoteleostei</taxon>
        <taxon>Acanthomorphata</taxon>
        <taxon>Gobiaria</taxon>
        <taxon>Gobiiformes</taxon>
        <taxon>Gobioidei</taxon>
        <taxon>Gobiidae</taxon>
        <taxon>Gobionellinae</taxon>
        <taxon>Mugilogobius</taxon>
    </lineage>
</organism>
<sequence length="684" mass="77745">MKLHLRPLKVTREKQCLKLQETDVCQTGSDLIQTAAQDPRGRKRSNTTQHTLKFAQRKMPKRLYNPMWLHFTEPVPGRGKCIHCDKIVSMGSASGKTKNTTNLWRHLETHHKDVFQEAKQSKEEMKKSVETQIQESPTTILSNILLKEAKWKENDFKSKKIDKLIAEMCATDELAFSVVSGQGFKRLVAALEPKYELKSEKFYRSDLLENLYKRVHSCIRGLVSSRGATESFLSFTVDCLHGEVESIMILTCHFIDDNWERRKVVLHVKAMTEASIVSYVHQFFLPLLTYWNIHQKRVFLVLRDGGADVSEDQRLTEIPGLSCCAHTLQTVIDQALNNSQQDVQEVIVKIRTCAGHFHDSTLAKQRLKLIQKELNVPQNHMLLDDSARWVSTLQMLRRAQEQKRALGSYAQKYGHFSAPTSEEWELAKSVMETLAPFEEVTRDICSGDSSLSCVIPNVSVLKKILEAECAVAKGTAQFREAMLRGLEQKYGDLEEVKVLVLATLLDPRYKCNALSEDVLITAPKWLCEEEAACAALKKEDNKEEEGDAESKPVCKEEEEEVEVQPPPGAGLVEQMFASLLGQTPQEHKSPELAEQLEQYLSEPLIDRKCGDPLSWWRLNHPRFDLLAPLARRLLAAPPASVPAHRVFPAVSHSSDHRTTLPNGHENAEKLCFLKHNLPLVKWEY</sequence>
<feature type="region of interest" description="Disordered" evidence="10">
    <location>
        <begin position="537"/>
        <end position="567"/>
    </location>
</feature>
<dbReference type="SUPFAM" id="SSF53098">
    <property type="entry name" value="Ribonuclease H-like"/>
    <property type="match status" value="1"/>
</dbReference>
<keyword evidence="3 9" id="KW-0863">Zinc-finger</keyword>
<evidence type="ECO:0000259" key="11">
    <source>
        <dbReference type="PROSITE" id="PS50808"/>
    </source>
</evidence>